<accession>A0A674H4Z0</accession>
<protein>
    <submittedName>
        <fullName evidence="1">Uncharacterized protein</fullName>
    </submittedName>
</protein>
<dbReference type="InParanoid" id="A0A674H4Z0"/>
<name>A0A674H4Z0_TAEGU</name>
<dbReference type="Proteomes" id="UP000007754">
    <property type="component" value="Chromosome Z"/>
</dbReference>
<proteinExistence type="predicted"/>
<dbReference type="Ensembl" id="ENSTGUT00000040168.1">
    <property type="protein sequence ID" value="ENSTGUP00000029817.1"/>
    <property type="gene ID" value="ENSTGUG00000020764.1"/>
</dbReference>
<dbReference type="AlphaFoldDB" id="A0A674H4Z0"/>
<evidence type="ECO:0000313" key="1">
    <source>
        <dbReference type="Ensembl" id="ENSTGUP00000029817.1"/>
    </source>
</evidence>
<evidence type="ECO:0000313" key="2">
    <source>
        <dbReference type="Proteomes" id="UP000007754"/>
    </source>
</evidence>
<reference evidence="1" key="2">
    <citation type="submission" date="2025-08" db="UniProtKB">
        <authorList>
            <consortium name="Ensembl"/>
        </authorList>
    </citation>
    <scope>IDENTIFICATION</scope>
</reference>
<reference evidence="1 2" key="1">
    <citation type="journal article" date="2010" name="Nature">
        <title>The genome of a songbird.</title>
        <authorList>
            <person name="Warren W.C."/>
            <person name="Clayton D.F."/>
            <person name="Ellegren H."/>
            <person name="Arnold A.P."/>
            <person name="Hillier L.W."/>
            <person name="Kunstner A."/>
            <person name="Searle S."/>
            <person name="White S."/>
            <person name="Vilella A.J."/>
            <person name="Fairley S."/>
            <person name="Heger A."/>
            <person name="Kong L."/>
            <person name="Ponting C.P."/>
            <person name="Jarvis E.D."/>
            <person name="Mello C.V."/>
            <person name="Minx P."/>
            <person name="Lovell P."/>
            <person name="Velho T.A."/>
            <person name="Ferris M."/>
            <person name="Balakrishnan C.N."/>
            <person name="Sinha S."/>
            <person name="Blatti C."/>
            <person name="London S.E."/>
            <person name="Li Y."/>
            <person name="Lin Y.C."/>
            <person name="George J."/>
            <person name="Sweedler J."/>
            <person name="Southey B."/>
            <person name="Gunaratne P."/>
            <person name="Watson M."/>
            <person name="Nam K."/>
            <person name="Backstrom N."/>
            <person name="Smeds L."/>
            <person name="Nabholz B."/>
            <person name="Itoh Y."/>
            <person name="Whitney O."/>
            <person name="Pfenning A.R."/>
            <person name="Howard J."/>
            <person name="Volker M."/>
            <person name="Skinner B.M."/>
            <person name="Griffin D.K."/>
            <person name="Ye L."/>
            <person name="McLaren W.M."/>
            <person name="Flicek P."/>
            <person name="Quesada V."/>
            <person name="Velasco G."/>
            <person name="Lopez-Otin C."/>
            <person name="Puente X.S."/>
            <person name="Olender T."/>
            <person name="Lancet D."/>
            <person name="Smit A.F."/>
            <person name="Hubley R."/>
            <person name="Konkel M.K."/>
            <person name="Walker J.A."/>
            <person name="Batzer M.A."/>
            <person name="Gu W."/>
            <person name="Pollock D.D."/>
            <person name="Chen L."/>
            <person name="Cheng Z."/>
            <person name="Eichler E.E."/>
            <person name="Stapley J."/>
            <person name="Slate J."/>
            <person name="Ekblom R."/>
            <person name="Birkhead T."/>
            <person name="Burke T."/>
            <person name="Burt D."/>
            <person name="Scharff C."/>
            <person name="Adam I."/>
            <person name="Richard H."/>
            <person name="Sultan M."/>
            <person name="Soldatov A."/>
            <person name="Lehrach H."/>
            <person name="Edwards S.V."/>
            <person name="Yang S.P."/>
            <person name="Li X."/>
            <person name="Graves T."/>
            <person name="Fulton L."/>
            <person name="Nelson J."/>
            <person name="Chinwalla A."/>
            <person name="Hou S."/>
            <person name="Mardis E.R."/>
            <person name="Wilson R.K."/>
        </authorList>
    </citation>
    <scope>NUCLEOTIDE SEQUENCE [LARGE SCALE GENOMIC DNA]</scope>
</reference>
<reference evidence="1" key="3">
    <citation type="submission" date="2025-09" db="UniProtKB">
        <authorList>
            <consortium name="Ensembl"/>
        </authorList>
    </citation>
    <scope>IDENTIFICATION</scope>
</reference>
<sequence length="79" mass="9083">NLTTYFLHHQQICFPSSSLGAPIPEESLKVLYDNVRKSFSKWNRHITQCHSPSKILAALRKFGEDSSIHKHFIPVFTVC</sequence>
<keyword evidence="2" id="KW-1185">Reference proteome</keyword>
<organism evidence="1 2">
    <name type="scientific">Taeniopygia guttata</name>
    <name type="common">Zebra finch</name>
    <name type="synonym">Poephila guttata</name>
    <dbReference type="NCBI Taxonomy" id="59729"/>
    <lineage>
        <taxon>Eukaryota</taxon>
        <taxon>Metazoa</taxon>
        <taxon>Chordata</taxon>
        <taxon>Craniata</taxon>
        <taxon>Vertebrata</taxon>
        <taxon>Euteleostomi</taxon>
        <taxon>Archelosauria</taxon>
        <taxon>Archosauria</taxon>
        <taxon>Dinosauria</taxon>
        <taxon>Saurischia</taxon>
        <taxon>Theropoda</taxon>
        <taxon>Coelurosauria</taxon>
        <taxon>Aves</taxon>
        <taxon>Neognathae</taxon>
        <taxon>Neoaves</taxon>
        <taxon>Telluraves</taxon>
        <taxon>Australaves</taxon>
        <taxon>Passeriformes</taxon>
        <taxon>Passeroidea</taxon>
        <taxon>Estrildidae</taxon>
        <taxon>Estrildinae</taxon>
        <taxon>Taeniopygia</taxon>
    </lineage>
</organism>